<dbReference type="GO" id="GO:0046872">
    <property type="term" value="F:metal ion binding"/>
    <property type="evidence" value="ECO:0007669"/>
    <property type="project" value="UniProtKB-UniRule"/>
</dbReference>
<dbReference type="PANTHER" id="PTHR43330">
    <property type="entry name" value="METHIONINE AMINOPEPTIDASE"/>
    <property type="match status" value="1"/>
</dbReference>
<proteinExistence type="inferred from homology"/>
<dbReference type="PROSITE" id="PS00680">
    <property type="entry name" value="MAP_1"/>
    <property type="match status" value="1"/>
</dbReference>
<evidence type="ECO:0000313" key="10">
    <source>
        <dbReference type="EMBL" id="PTL73049.1"/>
    </source>
</evidence>
<evidence type="ECO:0000256" key="6">
    <source>
        <dbReference type="HAMAP-Rule" id="MF_01974"/>
    </source>
</evidence>
<evidence type="ECO:0000256" key="8">
    <source>
        <dbReference type="SAM" id="SignalP"/>
    </source>
</evidence>
<evidence type="ECO:0000256" key="7">
    <source>
        <dbReference type="RuleBase" id="RU003653"/>
    </source>
</evidence>
<keyword evidence="5 6" id="KW-0378">Hydrolase</keyword>
<dbReference type="Proteomes" id="UP000241085">
    <property type="component" value="Unassembled WGS sequence"/>
</dbReference>
<keyword evidence="11" id="KW-1185">Reference proteome</keyword>
<feature type="binding site" evidence="6">
    <location>
        <position position="247"/>
    </location>
    <ligand>
        <name>a divalent metal cation</name>
        <dbReference type="ChEBI" id="CHEBI:60240"/>
        <label>1</label>
    </ligand>
</feature>
<feature type="binding site" evidence="6">
    <location>
        <position position="109"/>
    </location>
    <ligand>
        <name>a divalent metal cation</name>
        <dbReference type="ChEBI" id="CHEBI:60240"/>
        <label>2</label>
        <note>catalytic</note>
    </ligand>
</feature>
<dbReference type="InterPro" id="IPR036005">
    <property type="entry name" value="Creatinase/aminopeptidase-like"/>
</dbReference>
<organism evidence="10 11">
    <name type="scientific">Rathayibacter caricis DSM 15933</name>
    <dbReference type="NCBI Taxonomy" id="1328867"/>
    <lineage>
        <taxon>Bacteria</taxon>
        <taxon>Bacillati</taxon>
        <taxon>Actinomycetota</taxon>
        <taxon>Actinomycetes</taxon>
        <taxon>Micrococcales</taxon>
        <taxon>Microbacteriaceae</taxon>
        <taxon>Rathayibacter</taxon>
    </lineage>
</organism>
<dbReference type="PANTHER" id="PTHR43330:SF27">
    <property type="entry name" value="METHIONINE AMINOPEPTIDASE"/>
    <property type="match status" value="1"/>
</dbReference>
<feature type="binding site" evidence="6">
    <location>
        <position position="109"/>
    </location>
    <ligand>
        <name>a divalent metal cation</name>
        <dbReference type="ChEBI" id="CHEBI:60240"/>
        <label>1</label>
    </ligand>
</feature>
<dbReference type="HAMAP" id="MF_01974">
    <property type="entry name" value="MetAP_1"/>
    <property type="match status" value="1"/>
</dbReference>
<dbReference type="EC" id="3.4.11.18" evidence="6 7"/>
<comment type="caution">
    <text evidence="10">The sequence shown here is derived from an EMBL/GenBank/DDBJ whole genome shotgun (WGS) entry which is preliminary data.</text>
</comment>
<comment type="subunit">
    <text evidence="6">Monomer.</text>
</comment>
<evidence type="ECO:0000256" key="2">
    <source>
        <dbReference type="ARBA" id="ARBA00022438"/>
    </source>
</evidence>
<sequence length="281" mass="29489">MGFRSSLYKTPAQLRSMIAPGLATAASLDAVRAAIRPGITTLELDAVAEAAIVALGGHSNFKLVPGYRHTVCASVNEEVVHGIPGGRVLAPGDIVSIDSGAEIDGWNGDSAMTLVLPDASRPDEVAAREELSRVTEGSLWRGIAALSSARHLNEVGAAIEEYIEDEAEKSGRVYGILTDYIGHGIGRTMHEAPPVFNYRVRQRGPEVKPGLVVAIEPMVTAGSAETSVLEDEWTVATVDGSMAAHWEHSVAVHRDGIWVTTLADGGAAGLAPYGIVPTPIA</sequence>
<dbReference type="RefSeq" id="WP_082480981.1">
    <property type="nucleotide sequence ID" value="NZ_PZPL01000001.1"/>
</dbReference>
<keyword evidence="8" id="KW-0732">Signal</keyword>
<feature type="binding site" evidence="6">
    <location>
        <position position="247"/>
    </location>
    <ligand>
        <name>a divalent metal cation</name>
        <dbReference type="ChEBI" id="CHEBI:60240"/>
        <label>2</label>
        <note>catalytic</note>
    </ligand>
</feature>
<dbReference type="SUPFAM" id="SSF55920">
    <property type="entry name" value="Creatinase/aminopeptidase"/>
    <property type="match status" value="1"/>
</dbReference>
<feature type="domain" description="Peptidase M24" evidence="9">
    <location>
        <begin position="22"/>
        <end position="253"/>
    </location>
</feature>
<comment type="similarity">
    <text evidence="6">Belongs to the peptidase M24A family. Methionine aminopeptidase type 1 subfamily.</text>
</comment>
<evidence type="ECO:0000313" key="11">
    <source>
        <dbReference type="Proteomes" id="UP000241085"/>
    </source>
</evidence>
<feature type="binding site" evidence="6">
    <location>
        <position position="98"/>
    </location>
    <ligand>
        <name>a divalent metal cation</name>
        <dbReference type="ChEBI" id="CHEBI:60240"/>
        <label>1</label>
    </ligand>
</feature>
<dbReference type="GO" id="GO:0070006">
    <property type="term" value="F:metalloaminopeptidase activity"/>
    <property type="evidence" value="ECO:0007669"/>
    <property type="project" value="UniProtKB-UniRule"/>
</dbReference>
<accession>A0A2T4UU45</accession>
<evidence type="ECO:0000256" key="4">
    <source>
        <dbReference type="ARBA" id="ARBA00022723"/>
    </source>
</evidence>
<comment type="cofactor">
    <cofactor evidence="6">
        <name>Co(2+)</name>
        <dbReference type="ChEBI" id="CHEBI:48828"/>
    </cofactor>
    <cofactor evidence="6">
        <name>Zn(2+)</name>
        <dbReference type="ChEBI" id="CHEBI:29105"/>
    </cofactor>
    <cofactor evidence="6">
        <name>Mn(2+)</name>
        <dbReference type="ChEBI" id="CHEBI:29035"/>
    </cofactor>
    <cofactor evidence="6">
        <name>Fe(2+)</name>
        <dbReference type="ChEBI" id="CHEBI:29033"/>
    </cofactor>
    <text evidence="6">Binds 2 divalent metal cations per subunit. Has a high-affinity and a low affinity metal-binding site. The true nature of the physiological cofactor is under debate. The enzyme is active with cobalt, zinc, manganese or divalent iron ions. Most likely, methionine aminopeptidases function as mononuclear Fe(2+)-metalloproteases under physiological conditions, and the catalytically relevant metal-binding site has been assigned to the histidine-containing high-affinity site.</text>
</comment>
<evidence type="ECO:0000256" key="5">
    <source>
        <dbReference type="ARBA" id="ARBA00022801"/>
    </source>
</evidence>
<dbReference type="AlphaFoldDB" id="A0A2T4UU45"/>
<keyword evidence="4 6" id="KW-0479">Metal-binding</keyword>
<evidence type="ECO:0000256" key="1">
    <source>
        <dbReference type="ARBA" id="ARBA00002521"/>
    </source>
</evidence>
<dbReference type="InterPro" id="IPR000994">
    <property type="entry name" value="Pept_M24"/>
</dbReference>
<keyword evidence="2 6" id="KW-0031">Aminopeptidase</keyword>
<comment type="catalytic activity">
    <reaction evidence="6 7">
        <text>Release of N-terminal amino acids, preferentially methionine, from peptides and arylamides.</text>
        <dbReference type="EC" id="3.4.11.18"/>
    </reaction>
</comment>
<feature type="signal peptide" evidence="8">
    <location>
        <begin position="1"/>
        <end position="25"/>
    </location>
</feature>
<evidence type="ECO:0000259" key="9">
    <source>
        <dbReference type="Pfam" id="PF00557"/>
    </source>
</evidence>
<dbReference type="PRINTS" id="PR00599">
    <property type="entry name" value="MAPEPTIDASE"/>
</dbReference>
<dbReference type="InterPro" id="IPR002467">
    <property type="entry name" value="Pept_M24A_MAP1"/>
</dbReference>
<dbReference type="GO" id="GO:0005829">
    <property type="term" value="C:cytosol"/>
    <property type="evidence" value="ECO:0007669"/>
    <property type="project" value="TreeGrafter"/>
</dbReference>
<evidence type="ECO:0000256" key="3">
    <source>
        <dbReference type="ARBA" id="ARBA00022670"/>
    </source>
</evidence>
<gene>
    <name evidence="6 10" type="primary">map</name>
    <name evidence="10" type="ORF">C1I63_09450</name>
</gene>
<name>A0A2T4UU45_9MICO</name>
<dbReference type="EMBL" id="PZPL01000001">
    <property type="protein sequence ID" value="PTL73049.1"/>
    <property type="molecule type" value="Genomic_DNA"/>
</dbReference>
<dbReference type="InterPro" id="IPR001714">
    <property type="entry name" value="Pept_M24_MAP"/>
</dbReference>
<protein>
    <recommendedName>
        <fullName evidence="6 7">Methionine aminopeptidase</fullName>
        <shortName evidence="6">MAP</shortName>
        <shortName evidence="6">MetAP</shortName>
        <ecNumber evidence="6 7">3.4.11.18</ecNumber>
    </recommendedName>
    <alternativeName>
        <fullName evidence="6">Peptidase M</fullName>
    </alternativeName>
</protein>
<reference evidence="10 11" key="1">
    <citation type="submission" date="2018-03" db="EMBL/GenBank/DDBJ databases">
        <title>Bacteriophage NCPPB3778 and a type I-E CRISPR drive the evolution of the US Biological Select Agent, Rathayibacter toxicus.</title>
        <authorList>
            <person name="Davis E.W.II."/>
            <person name="Tabima J.F."/>
            <person name="Weisberg A.J."/>
            <person name="Dantas Lopes L."/>
            <person name="Wiseman M.S."/>
            <person name="Wiseman M.S."/>
            <person name="Pupko T."/>
            <person name="Belcher M.S."/>
            <person name="Sechler A.J."/>
            <person name="Tancos M.A."/>
            <person name="Schroeder B.K."/>
            <person name="Murray T.D."/>
            <person name="Luster D.G."/>
            <person name="Schneider W.L."/>
            <person name="Rogers E."/>
            <person name="Andreote F.D."/>
            <person name="Grunwald N.J."/>
            <person name="Putnam M.L."/>
            <person name="Chang J.H."/>
        </authorList>
    </citation>
    <scope>NUCLEOTIDE SEQUENCE [LARGE SCALE GENOMIC DNA]</scope>
    <source>
        <strain evidence="10 11">DSM 15933</strain>
    </source>
</reference>
<dbReference type="Pfam" id="PF00557">
    <property type="entry name" value="Peptidase_M24"/>
    <property type="match status" value="1"/>
</dbReference>
<feature type="binding site" evidence="6">
    <location>
        <position position="190"/>
    </location>
    <ligand>
        <name>substrate</name>
    </ligand>
</feature>
<keyword evidence="3 6" id="KW-0645">Protease</keyword>
<comment type="function">
    <text evidence="1 6">Removes the N-terminal methionine from nascent proteins. The N-terminal methionine is often cleaved when the second residue in the primary sequence is small and uncharged (Met-Ala-, Cys, Gly, Pro, Ser, Thr, or Val). Requires deformylation of the N(alpha)-formylated initiator methionine before it can be hydrolyzed.</text>
</comment>
<feature type="chain" id="PRO_5039508015" description="Methionine aminopeptidase" evidence="8">
    <location>
        <begin position="26"/>
        <end position="281"/>
    </location>
</feature>
<dbReference type="GO" id="GO:0004239">
    <property type="term" value="F:initiator methionyl aminopeptidase activity"/>
    <property type="evidence" value="ECO:0007669"/>
    <property type="project" value="UniProtKB-UniRule"/>
</dbReference>
<feature type="binding site" evidence="6">
    <location>
        <position position="183"/>
    </location>
    <ligand>
        <name>a divalent metal cation</name>
        <dbReference type="ChEBI" id="CHEBI:60240"/>
        <label>2</label>
        <note>catalytic</note>
    </ligand>
</feature>
<dbReference type="NCBIfam" id="TIGR00500">
    <property type="entry name" value="met_pdase_I"/>
    <property type="match status" value="1"/>
</dbReference>
<feature type="binding site" evidence="6">
    <location>
        <position position="81"/>
    </location>
    <ligand>
        <name>substrate</name>
    </ligand>
</feature>
<dbReference type="Gene3D" id="3.90.230.10">
    <property type="entry name" value="Creatinase/methionine aminopeptidase superfamily"/>
    <property type="match status" value="1"/>
</dbReference>
<dbReference type="GO" id="GO:0006508">
    <property type="term" value="P:proteolysis"/>
    <property type="evidence" value="ECO:0007669"/>
    <property type="project" value="UniProtKB-KW"/>
</dbReference>
<feature type="binding site" evidence="6">
    <location>
        <position position="216"/>
    </location>
    <ligand>
        <name>a divalent metal cation</name>
        <dbReference type="ChEBI" id="CHEBI:60240"/>
        <label>2</label>
        <note>catalytic</note>
    </ligand>
</feature>